<dbReference type="OrthoDB" id="3265433at2759"/>
<protein>
    <submittedName>
        <fullName evidence="1">Uncharacterized protein</fullName>
    </submittedName>
</protein>
<dbReference type="Proteomes" id="UP000054270">
    <property type="component" value="Unassembled WGS sequence"/>
</dbReference>
<reference evidence="2" key="1">
    <citation type="submission" date="2014-04" db="EMBL/GenBank/DDBJ databases">
        <title>Evolutionary Origins and Diversification of the Mycorrhizal Mutualists.</title>
        <authorList>
            <consortium name="DOE Joint Genome Institute"/>
            <consortium name="Mycorrhizal Genomics Consortium"/>
            <person name="Kohler A."/>
            <person name="Kuo A."/>
            <person name="Nagy L.G."/>
            <person name="Floudas D."/>
            <person name="Copeland A."/>
            <person name="Barry K.W."/>
            <person name="Cichocki N."/>
            <person name="Veneault-Fourrey C."/>
            <person name="LaButti K."/>
            <person name="Lindquist E.A."/>
            <person name="Lipzen A."/>
            <person name="Lundell T."/>
            <person name="Morin E."/>
            <person name="Murat C."/>
            <person name="Riley R."/>
            <person name="Ohm R."/>
            <person name="Sun H."/>
            <person name="Tunlid A."/>
            <person name="Henrissat B."/>
            <person name="Grigoriev I.V."/>
            <person name="Hibbett D.S."/>
            <person name="Martin F."/>
        </authorList>
    </citation>
    <scope>NUCLEOTIDE SEQUENCE [LARGE SCALE GENOMIC DNA]</scope>
    <source>
        <strain evidence="2">FD-334 SS-4</strain>
    </source>
</reference>
<organism evidence="1 2">
    <name type="scientific">Hypholoma sublateritium (strain FD-334 SS-4)</name>
    <dbReference type="NCBI Taxonomy" id="945553"/>
    <lineage>
        <taxon>Eukaryota</taxon>
        <taxon>Fungi</taxon>
        <taxon>Dikarya</taxon>
        <taxon>Basidiomycota</taxon>
        <taxon>Agaricomycotina</taxon>
        <taxon>Agaricomycetes</taxon>
        <taxon>Agaricomycetidae</taxon>
        <taxon>Agaricales</taxon>
        <taxon>Agaricineae</taxon>
        <taxon>Strophariaceae</taxon>
        <taxon>Hypholoma</taxon>
    </lineage>
</organism>
<evidence type="ECO:0000313" key="1">
    <source>
        <dbReference type="EMBL" id="KJA12620.1"/>
    </source>
</evidence>
<name>A0A0D2NVQ1_HYPSF</name>
<dbReference type="STRING" id="945553.A0A0D2NVQ1"/>
<proteinExistence type="predicted"/>
<dbReference type="EMBL" id="KN818068">
    <property type="protein sequence ID" value="KJA12620.1"/>
    <property type="molecule type" value="Genomic_DNA"/>
</dbReference>
<accession>A0A0D2NVQ1</accession>
<sequence length="90" mass="10790">MSVIRVHWLRARAQQGRWAEELILVQHEMKWTVAFYMHMAQVWKQHRSEDWGHRAYAEKQIAMWNDLGKVAETAFHNAYGNLDLSWEPVL</sequence>
<keyword evidence="2" id="KW-1185">Reference proteome</keyword>
<dbReference type="OMA" id="RSEDWGH"/>
<evidence type="ECO:0000313" key="2">
    <source>
        <dbReference type="Proteomes" id="UP000054270"/>
    </source>
</evidence>
<dbReference type="AlphaFoldDB" id="A0A0D2NVQ1"/>
<gene>
    <name evidence="1" type="ORF">HYPSUDRAFT_152318</name>
</gene>